<dbReference type="RefSeq" id="WP_307264438.1">
    <property type="nucleotide sequence ID" value="NZ_JAUSVL010000001.1"/>
</dbReference>
<dbReference type="PANTHER" id="PTHR43156">
    <property type="entry name" value="STAGE II SPORULATION PROTEIN E-RELATED"/>
    <property type="match status" value="1"/>
</dbReference>
<name>A0AAE3VJ55_9BACT</name>
<keyword evidence="1" id="KW-0378">Hydrolase</keyword>
<dbReference type="InterPro" id="IPR036457">
    <property type="entry name" value="PPM-type-like_dom_sf"/>
</dbReference>
<gene>
    <name evidence="3" type="ORF">J3R75_003634</name>
</gene>
<dbReference type="Gene3D" id="3.60.40.10">
    <property type="entry name" value="PPM-type phosphatase domain"/>
    <property type="match status" value="1"/>
</dbReference>
<feature type="domain" description="PPM-type phosphatase" evidence="2">
    <location>
        <begin position="9"/>
        <end position="236"/>
    </location>
</feature>
<dbReference type="AlphaFoldDB" id="A0AAE3VJ55"/>
<evidence type="ECO:0000313" key="4">
    <source>
        <dbReference type="Proteomes" id="UP001238163"/>
    </source>
</evidence>
<organism evidence="3 4">
    <name type="scientific">Oligosphaera ethanolica</name>
    <dbReference type="NCBI Taxonomy" id="760260"/>
    <lineage>
        <taxon>Bacteria</taxon>
        <taxon>Pseudomonadati</taxon>
        <taxon>Lentisphaerota</taxon>
        <taxon>Oligosphaeria</taxon>
        <taxon>Oligosphaerales</taxon>
        <taxon>Oligosphaeraceae</taxon>
        <taxon>Oligosphaera</taxon>
    </lineage>
</organism>
<sequence>MQTHADDFFIEVDHHQLFKYRQPVGGDVFLSRKIKGARRIVSVLSDGLGSGVKANVLATLTSSMALEFATNDTDLRSTAQVIMDTLPVCSQRKVAYSTFTIVDIEHDNSVRIIEHDNPPCLVLRRGEILKREKDSYEMAPGTGNVQGNRTVVFSQFQAEEGDRVIFFSDGVSQSGMGRDAFPLGWGIDAVRAFAMTLIKQNPAISARELARQLVEHAALNDENRPKDDITCGVVYFRHPRRLLVVTGPPFSQENDKVMADFVRNFNGRIIVSGGTTAGIVARELDVDVRINLDLLDPEVPPISHMKGVDLVTEGTITLAKVTEMLERGAMIERLPKNGATMILELFRNSDIIQFLVGTRINEAHQDPNVPMELDLRRTLMKRLARLLEEKYLKETRIQFI</sequence>
<reference evidence="3" key="1">
    <citation type="submission" date="2023-07" db="EMBL/GenBank/DDBJ databases">
        <title>Genomic Encyclopedia of Type Strains, Phase IV (KMG-IV): sequencing the most valuable type-strain genomes for metagenomic binning, comparative biology and taxonomic classification.</title>
        <authorList>
            <person name="Goeker M."/>
        </authorList>
    </citation>
    <scope>NUCLEOTIDE SEQUENCE</scope>
    <source>
        <strain evidence="3">DSM 24202</strain>
    </source>
</reference>
<dbReference type="InterPro" id="IPR001932">
    <property type="entry name" value="PPM-type_phosphatase-like_dom"/>
</dbReference>
<evidence type="ECO:0000256" key="1">
    <source>
        <dbReference type="ARBA" id="ARBA00022801"/>
    </source>
</evidence>
<dbReference type="Pfam" id="PF07228">
    <property type="entry name" value="SpoIIE"/>
    <property type="match status" value="1"/>
</dbReference>
<protein>
    <recommendedName>
        <fullName evidence="2">PPM-type phosphatase domain-containing protein</fullName>
    </recommendedName>
</protein>
<dbReference type="EMBL" id="JAUSVL010000001">
    <property type="protein sequence ID" value="MDQ0291527.1"/>
    <property type="molecule type" value="Genomic_DNA"/>
</dbReference>
<dbReference type="GO" id="GO:0016791">
    <property type="term" value="F:phosphatase activity"/>
    <property type="evidence" value="ECO:0007669"/>
    <property type="project" value="TreeGrafter"/>
</dbReference>
<dbReference type="InterPro" id="IPR052016">
    <property type="entry name" value="Bact_Sigma-Reg"/>
</dbReference>
<keyword evidence="4" id="KW-1185">Reference proteome</keyword>
<evidence type="ECO:0000313" key="3">
    <source>
        <dbReference type="EMBL" id="MDQ0291527.1"/>
    </source>
</evidence>
<comment type="caution">
    <text evidence="3">The sequence shown here is derived from an EMBL/GenBank/DDBJ whole genome shotgun (WGS) entry which is preliminary data.</text>
</comment>
<dbReference type="SMART" id="SM00331">
    <property type="entry name" value="PP2C_SIG"/>
    <property type="match status" value="1"/>
</dbReference>
<evidence type="ECO:0000259" key="2">
    <source>
        <dbReference type="SMART" id="SM00331"/>
    </source>
</evidence>
<dbReference type="PANTHER" id="PTHR43156:SF2">
    <property type="entry name" value="STAGE II SPORULATION PROTEIN E"/>
    <property type="match status" value="1"/>
</dbReference>
<dbReference type="Proteomes" id="UP001238163">
    <property type="component" value="Unassembled WGS sequence"/>
</dbReference>
<accession>A0AAE3VJ55</accession>
<proteinExistence type="predicted"/>
<dbReference type="SUPFAM" id="SSF81606">
    <property type="entry name" value="PP2C-like"/>
    <property type="match status" value="1"/>
</dbReference>